<dbReference type="InterPro" id="IPR035986">
    <property type="entry name" value="PKD_dom_sf"/>
</dbReference>
<feature type="domain" description="Cadherin" evidence="4">
    <location>
        <begin position="2130"/>
        <end position="2232"/>
    </location>
</feature>
<dbReference type="SUPFAM" id="SSF49299">
    <property type="entry name" value="PKD domain"/>
    <property type="match status" value="1"/>
</dbReference>
<dbReference type="InterPro" id="IPR011050">
    <property type="entry name" value="Pectin_lyase_fold/virulence"/>
</dbReference>
<protein>
    <recommendedName>
        <fullName evidence="7">Tandem-95 repeat protein</fullName>
    </recommendedName>
</protein>
<dbReference type="InterPro" id="IPR039448">
    <property type="entry name" value="Beta_helix"/>
</dbReference>
<dbReference type="Pfam" id="PF17892">
    <property type="entry name" value="Cadherin_5"/>
    <property type="match status" value="1"/>
</dbReference>
<feature type="domain" description="PKD" evidence="3">
    <location>
        <begin position="4101"/>
        <end position="4155"/>
    </location>
</feature>
<evidence type="ECO:0008006" key="7">
    <source>
        <dbReference type="Google" id="ProtNLM"/>
    </source>
</evidence>
<keyword evidence="2" id="KW-1133">Transmembrane helix</keyword>
<comment type="caution">
    <text evidence="5">The sequence shown here is derived from an EMBL/GenBank/DDBJ whole genome shotgun (WGS) entry which is preliminary data.</text>
</comment>
<dbReference type="Gene3D" id="2.60.40.3440">
    <property type="match status" value="2"/>
</dbReference>
<dbReference type="InterPro" id="IPR041690">
    <property type="entry name" value="Cadherin_5"/>
</dbReference>
<proteinExistence type="predicted"/>
<keyword evidence="2" id="KW-0812">Transmembrane</keyword>
<dbReference type="Gene3D" id="2.60.40.10">
    <property type="entry name" value="Immunoglobulins"/>
    <property type="match status" value="2"/>
</dbReference>
<evidence type="ECO:0000313" key="6">
    <source>
        <dbReference type="Proteomes" id="UP000315471"/>
    </source>
</evidence>
<dbReference type="Gene3D" id="2.60.40.2810">
    <property type="match status" value="1"/>
</dbReference>
<dbReference type="PROSITE" id="PS50093">
    <property type="entry name" value="PKD"/>
    <property type="match status" value="1"/>
</dbReference>
<dbReference type="CDD" id="cd11304">
    <property type="entry name" value="Cadherin_repeat"/>
    <property type="match status" value="2"/>
</dbReference>
<dbReference type="InterPro" id="IPR013783">
    <property type="entry name" value="Ig-like_fold"/>
</dbReference>
<dbReference type="OrthoDB" id="2806980at2"/>
<dbReference type="InterPro" id="IPR012334">
    <property type="entry name" value="Pectin_lyas_fold"/>
</dbReference>
<dbReference type="Pfam" id="PF17803">
    <property type="entry name" value="Cadherin_4"/>
    <property type="match status" value="6"/>
</dbReference>
<dbReference type="Pfam" id="PF18911">
    <property type="entry name" value="PKD_4"/>
    <property type="match status" value="1"/>
</dbReference>
<dbReference type="InterPro" id="IPR002126">
    <property type="entry name" value="Cadherin-like_dom"/>
</dbReference>
<dbReference type="Pfam" id="PF13229">
    <property type="entry name" value="Beta_helix"/>
    <property type="match status" value="1"/>
</dbReference>
<dbReference type="Gene3D" id="2.160.20.10">
    <property type="entry name" value="Single-stranded right-handed beta-helix, Pectin lyase-like"/>
    <property type="match status" value="3"/>
</dbReference>
<organism evidence="5 6">
    <name type="scientific">Novipirellula aureliae</name>
    <dbReference type="NCBI Taxonomy" id="2527966"/>
    <lineage>
        <taxon>Bacteria</taxon>
        <taxon>Pseudomonadati</taxon>
        <taxon>Planctomycetota</taxon>
        <taxon>Planctomycetia</taxon>
        <taxon>Pirellulales</taxon>
        <taxon>Pirellulaceae</taxon>
        <taxon>Novipirellula</taxon>
    </lineage>
</organism>
<reference evidence="5 6" key="1">
    <citation type="submission" date="2019-02" db="EMBL/GenBank/DDBJ databases">
        <title>Deep-cultivation of Planctomycetes and their phenomic and genomic characterization uncovers novel biology.</title>
        <authorList>
            <person name="Wiegand S."/>
            <person name="Jogler M."/>
            <person name="Boedeker C."/>
            <person name="Pinto D."/>
            <person name="Vollmers J."/>
            <person name="Rivas-Marin E."/>
            <person name="Kohn T."/>
            <person name="Peeters S.H."/>
            <person name="Heuer A."/>
            <person name="Rast P."/>
            <person name="Oberbeckmann S."/>
            <person name="Bunk B."/>
            <person name="Jeske O."/>
            <person name="Meyerdierks A."/>
            <person name="Storesund J.E."/>
            <person name="Kallscheuer N."/>
            <person name="Luecker S."/>
            <person name="Lage O.M."/>
            <person name="Pohl T."/>
            <person name="Merkel B.J."/>
            <person name="Hornburger P."/>
            <person name="Mueller R.-W."/>
            <person name="Bruemmer F."/>
            <person name="Labrenz M."/>
            <person name="Spormann A.M."/>
            <person name="Op Den Camp H."/>
            <person name="Overmann J."/>
            <person name="Amann R."/>
            <person name="Jetten M.S.M."/>
            <person name="Mascher T."/>
            <person name="Medema M.H."/>
            <person name="Devos D.P."/>
            <person name="Kaster A.-K."/>
            <person name="Ovreas L."/>
            <person name="Rohde M."/>
            <person name="Galperin M.Y."/>
            <person name="Jogler C."/>
        </authorList>
    </citation>
    <scope>NUCLEOTIDE SEQUENCE [LARGE SCALE GENOMIC DNA]</scope>
    <source>
        <strain evidence="5 6">Q31b</strain>
    </source>
</reference>
<dbReference type="InterPro" id="IPR006626">
    <property type="entry name" value="PbH1"/>
</dbReference>
<evidence type="ECO:0000259" key="4">
    <source>
        <dbReference type="PROSITE" id="PS50268"/>
    </source>
</evidence>
<sequence>MSIRSNFRLSANQSTLKNPSRMERLRQRATRWTARIEARRQAWIEKRAARLERYRTAFRGSWLTRIGLGLAMIVRAILSVPFVRNMAGAQPNMAVISGGNGLFGKLTKSLRNKKKKNKKNQPRYATAKGRRFMAEGLEQRMLLAADMLYVDDLTGFVESADVGGTSGVVEATDVVYWVGPDGVDNSGLGDDVPGLTFGTTAFDDFGAAVVQANDGDGPGVTDTINIADGTFAINAQVVVNDDLQLVGAGSASTVLKSTFDTGAGGDTRGWFLVNDGEQFSASDITFDGTGQSIWQAIRHKGSGTFDSVAFNEISYNIGDAHQGTGIAAFGTSSDVDVTNSTFTNIGRDGVLYYGPGTTGTFQGNTYTGKGAGDHLDYAVEVGNGANVSIIGNVITNNLGSPTTGGDAGGTSAGILISTLFGAGTGATISNNFINGNTNGIYVGAETAPGADGSTVTATDNDLSGNVVTGITSQSSVAVDGTLNYWGGAPVTGGAGTAVDATPYLGSGTDTDSGTAGFQGDMSSLVVPASSSIQSAIDAAPAGATLNIAAGTYSEDLTIDKPLTIVGASEASVIIDGNITLLSAASGSTLQDMTLSTLSGWLIEVPPSNQVDNLTLQSLTMDGQNTALKPIHTSATGTLGGVVILDDLDVKNFTADSGDSITFHVRLADGANATLSNSSFADNFGTVQFKGTSAASTATVEITDTTFTGTGKGGQAALEVYDVASLTVSGAGTTGSSMSGFQTNSSDATVGVLAYSVGTVSVSDFEIDMSDSSSIVIQGSVGIVLFGTMTSVELENVDISNAGQVGILSGVPGQPVHTGTVAVDANSAFTNNGTGGAPGLPAGDLVSLGNADITIADERSGMTIVQTGGSVVLSGEIQNTGLDSLIVDDDYATSALQVDEWFEEGNTWHQYGYNAFSTIQAAVDAANSGATITVAAGTYNETLAIDKSVTVTATPGTVTIPVATMTSGAVITADNVTLSGLQFTGSGTADTTPDTTGVQIDTFGGDLENVVIDGVSAMSFENGIRITGGHALTNATIQNSSSTGNLRGVFVDNAGGLITNLLIENNDITGIAGAAVNITPANGGQNVNGLTIRGNDIAGTTSILLGENAGRLLENVTIEENVIGGNTGVSFRAVGSGVNVDFDTLLITKNDFSGSVVSIDNDVVGKVNASSNFWGAASLTNVGAAVAVTGSVDYTPKLGSGDTDGGTVGFQGIVDDDDLYVHDKGAQTGATGRIAEANALVGLGGTVHVQTGTFAEDVVVGDEIHSPGSSPGVVTYGSYTQASASNLLIEIDGTAGAGVAGGHDQIIVDSAAAGSGTGAVSLDGTLSLVFGYVPAPGESWEIILNDGGEAVAGTFATPSGVTLMGSVPGGGQVPLSIDYAGGDGNDVVISVASHPTLYAASTQAGGLDRAFTITNDPGSDGFSVGDTVTFTPVGGAAVPGLIVGYQAFASMDAAIEAATSGAVIHSAGWVVNEDTAGGVDINLNGGLDLNGIDYSTTTSVGALAGFQGQLGINVDQTVKYTPLPPANFDGDVSFSYTIRDSGLTAAIAGTVFVDVLPVNDPPVLSAIEAGTISFNEGDAAKQITDTLVISDLDDVNMEGATVSITANYEADDVLSVSGLPGGVSSSYAAGILTITGPATIAQYQAILRSVTFENTSQLPTENTRTISFSVNDGDSSSNAQTREIAVYEINDAPTAVADTATVDEDSSVSKNVLTNDTDLDDSFGAGEFTLDSVGTAVASDARSIPGTAITITPAGEITFDAAGLFEDLDTGESLTVTIPYTMSDDDNEPSSADLVITVTGVNDGPTAQDDTGTTDEETPVTVNVLANDDDGDSDPDDGVAEFSLDSLGTVVVSDSTDVSGAITFTAGGDITFDPAGLFDHLDTGETATVTIPYTMSDDDAATSTAQLVITVTGVNDPVVANPDSYTVAEQGTLTGNVITDAPGIDTDPDDTPVVVGSLAPAHAASFSIASDGSFTYVPTTDYVGSDSFTYFISDVDTTSSALVTINVTAVNDPPVFTVPAPVAVLEDSADAVDVAFLTGISAGGGVDESGQTVSFAVVAADPSLFSTQPTINASGELSYSLAADANGSTTLTITATDNGTPAVASSQQTYLFEVTAVNDQPTLSVGALAPVPEDSLAQTVSGFATATAGAANESGQTFTYSILSNDNSALFSVQPVIDSNGQLTFTPLAEAFGTATIQVEVQDNGGDANGGEDTSVTKSFDITITPVNDAPVATDDTFVLDEDDTPFVLDVIGNLNPNGADNAGQPNESSQDLTIVSFSLTAPFPPEVLGALTISSSGKTFDFAPPANFNGSFEFTYTIRDDGSPNLDSNEATVNVTVNPVNDAPTLENPIADFSVDEDAPDTTIDLTGMFGDVDIVTNGDSLAITATSSDGTLVAASVVGSDLILDYQPEQNGTATITVQATDDAGLFVEDTFDVTVDPINDTPTVESPTADFSVDEDDPNTNIDLTGMFGDVDIATNSDSLTITASSSDGTLVAASVVGSNLILDYQPEQNGTATITVRATDDGALFIEDSFDVTVDPVNDTPTVESPTADFSVDEDDPNTNIDLTGMFGDVDIATNSDSLTITASSSDGTLVTADVVGSDLILDYQPNQNGAATITVLATDVAGLFIENSFVVTVDPVNDAPTATDIAFAVGEGQTFVFDLAPFVDDVETPDAGLTYTLVSGPTPNIGTLTAPSGSSVWTFVAPPSPSITSGIVIEYEVSDGSATSTVQTITIDIVDINDPPTAVDDSGSTDQNTTALFDVLANDTDPDAPSDVPANFSIDAVNVTSVSGVPGIGDATVAIVGNQIEFKPGTAFDVLDDGDTATVTVSYTMSDDEGLTSTAELVITVNGLNDLPVAVADTANADENEDKTVAVLANDTDIDGDDEPANFTLVSLGAATSTGGFDLSDATISIDGNSIKFEPGAEFDSLDPGDSVEVTIPYTMEDTFGDSSSSTLTITVNGADDGPIANDDDASYATNENDALTVDVLANDEVVDDDDLTSSLTVSDPPVVSVNGPSGVTLGNGTVSVVGNQVVFTPGTSFDALDVGESATVEIEYTANLGALSDTATLTITVNGVNDAPIGADDNIYTTSEDTTLVVNAAAGVLANDTDVDDKYGAKNDLSVNLPLVTQPTKGSIIMSSTGAFNYTPFANQNGTDTFVYRVKDNSGALSAPVTVTINIDAVNDAPVATADTAMTDQDTSLSGATAVDVVANDTDVDSPAPLTLLPGATITATTGLSGSPAAAGTVAVVGNKVEFTPGAAFAELDAGDTATVTVSYTVSDGSLSAPGTLTITVDGLADSPNAVNDTGSTLTEDTASVLVDVLANDTDVDVDDSPVNFVLDSVSIASVTPPGGVTITNNGSVSVDGKQLKFTPSADYQALATGETATVIVDYTMKDAAGNTSSAQATISVTGLNDAPATTAGAARTTPEDTAIIGDVGISASDPDSNDTLTYVVVSAPANALSFTLNPLTGSFDYTPAANFNGTDGFVYKVNDGTVDSAPQAVVINVTPVNDPPIFTPAAPGDVTVLQNVGAYEAAGFLTVSTGPANESGQSITTFNVVTDDPSLFTDQPAIDNSGKLTFTPDSSKVGTTTVTVTAVDDGGGTDTSDVTFDITVNNFDFPTVAGDVTLADSDEDEVVTITSAQLTAGSSDPDDALNATSLSLIAGDGTLTGSGPWTFTPDADFNGLVEIEFSVQGGTLEGPVTASFNVLPINDPPEITVPLTPVAVTEASSVGLNTLINIDDVDINDGVSNGTLTLTVTLPAGGVEFEQLAGPSAGSIVLSAGDTVATFVGELADVQADLALVQINIDDVDPGASLTELFTVSVTASDGGAFGDPGSSTTTTSFDLAGTDGGPSVDVTSSQTSPISEGTTFTIDLDNASDPATLADDPITAAVVFWGDGSTTSLNSGQLTDLNAGTTVSLSHLYDDETAMVDTTIRVSLFSDGVQNPDTSPKEFPSAGTLPISVTGVAPTGLVVVNGPYDEGTTGATILVDNVADPSSVDLASLKFSYDFGSNGSFEIFQSPLSTAAIPNSLLADNPGSEISVIIEDKDGLFNSYTVPVLVNNLPPVIATLADDSAATDVPYLRTVSFTDPGADDWTATVDFGDGNGVQNLGAVGKTFNIDNVFATAGTYVVTVTVDDGDGGLDSETFNVEVTATPFVAGRHVFYSGSSFDANGVAIDVDPAGGFDEAAAIDPDKQALMPGEPASFANYTSYSNGITGIMIDIANVPGTVTAADFDFEVGTDGELAGFVPAPAPSNVQVQPGAGVNGSDRIVVTWNDNDIQKTWLKVTVLATANTDLAMPDVHYWGNWAGETNGGNLGQRAAVDINDQFFTRSNFTPFGGSETVGNDFDFNKDGLVNINDQFVARQAFTSPFTTGNKGLLLSQAPDATPVVPLLGAVSDDFLNSLDSLFSDEDDDGLLGDLF</sequence>
<dbReference type="SUPFAM" id="SSF51126">
    <property type="entry name" value="Pectin lyase-like"/>
    <property type="match status" value="3"/>
</dbReference>
<gene>
    <name evidence="5" type="ORF">Q31b_54610</name>
</gene>
<feature type="domain" description="Cadherin" evidence="4">
    <location>
        <begin position="2015"/>
        <end position="2122"/>
    </location>
</feature>
<feature type="region of interest" description="Disordered" evidence="1">
    <location>
        <begin position="1"/>
        <end position="24"/>
    </location>
</feature>
<dbReference type="InterPro" id="IPR000601">
    <property type="entry name" value="PKD_dom"/>
</dbReference>
<keyword evidence="6" id="KW-1185">Reference proteome</keyword>
<dbReference type="Pfam" id="PF17963">
    <property type="entry name" value="Big_9"/>
    <property type="match status" value="7"/>
</dbReference>
<evidence type="ECO:0000313" key="5">
    <source>
        <dbReference type="EMBL" id="TWU35365.1"/>
    </source>
</evidence>
<evidence type="ECO:0000256" key="2">
    <source>
        <dbReference type="SAM" id="Phobius"/>
    </source>
</evidence>
<name>A0A5C6DGR0_9BACT</name>
<dbReference type="InterPro" id="IPR040853">
    <property type="entry name" value="RapA2_cadherin-like"/>
</dbReference>
<dbReference type="SMART" id="SM00112">
    <property type="entry name" value="CA"/>
    <property type="match status" value="5"/>
</dbReference>
<dbReference type="Proteomes" id="UP000315471">
    <property type="component" value="Unassembled WGS sequence"/>
</dbReference>
<evidence type="ECO:0000256" key="1">
    <source>
        <dbReference type="SAM" id="MobiDB-lite"/>
    </source>
</evidence>
<dbReference type="NCBIfam" id="NF012211">
    <property type="entry name" value="tand_rpt_95"/>
    <property type="match status" value="6"/>
</dbReference>
<dbReference type="PROSITE" id="PS50268">
    <property type="entry name" value="CADHERIN_2"/>
    <property type="match status" value="5"/>
</dbReference>
<feature type="compositionally biased region" description="Polar residues" evidence="1">
    <location>
        <begin position="1"/>
        <end position="18"/>
    </location>
</feature>
<dbReference type="EMBL" id="SJPY01000010">
    <property type="protein sequence ID" value="TWU35365.1"/>
    <property type="molecule type" value="Genomic_DNA"/>
</dbReference>
<dbReference type="GO" id="GO:0007156">
    <property type="term" value="P:homophilic cell adhesion via plasma membrane adhesion molecules"/>
    <property type="evidence" value="ECO:0007669"/>
    <property type="project" value="InterPro"/>
</dbReference>
<keyword evidence="2" id="KW-0472">Membrane</keyword>
<dbReference type="SMART" id="SM00710">
    <property type="entry name" value="PbH1"/>
    <property type="match status" value="17"/>
</dbReference>
<dbReference type="Gene3D" id="2.60.40.60">
    <property type="entry name" value="Cadherins"/>
    <property type="match status" value="1"/>
</dbReference>
<dbReference type="GO" id="GO:0005509">
    <property type="term" value="F:calcium ion binding"/>
    <property type="evidence" value="ECO:0007669"/>
    <property type="project" value="InterPro"/>
</dbReference>
<dbReference type="RefSeq" id="WP_146602531.1">
    <property type="nucleotide sequence ID" value="NZ_SJPY01000010.1"/>
</dbReference>
<feature type="domain" description="Cadherin" evidence="4">
    <location>
        <begin position="1918"/>
        <end position="2015"/>
    </location>
</feature>
<feature type="domain" description="Cadherin" evidence="4">
    <location>
        <begin position="1817"/>
        <end position="1918"/>
    </location>
</feature>
<feature type="domain" description="Cadherin" evidence="4">
    <location>
        <begin position="3415"/>
        <end position="3516"/>
    </location>
</feature>
<dbReference type="GO" id="GO:0016020">
    <property type="term" value="C:membrane"/>
    <property type="evidence" value="ECO:0007669"/>
    <property type="project" value="InterPro"/>
</dbReference>
<feature type="transmembrane region" description="Helical" evidence="2">
    <location>
        <begin position="62"/>
        <end position="83"/>
    </location>
</feature>
<evidence type="ECO:0000259" key="3">
    <source>
        <dbReference type="PROSITE" id="PS50093"/>
    </source>
</evidence>
<accession>A0A5C6DGR0</accession>